<dbReference type="KEGG" id="nso:NIASO_18810"/>
<proteinExistence type="predicted"/>
<dbReference type="AlphaFoldDB" id="W0F9F6"/>
<accession>W0F9F6</accession>
<evidence type="ECO:0000313" key="1">
    <source>
        <dbReference type="EMBL" id="AHF18016.1"/>
    </source>
</evidence>
<evidence type="ECO:0000313" key="2">
    <source>
        <dbReference type="Proteomes" id="UP000003586"/>
    </source>
</evidence>
<sequence length="48" mass="5416">MEFSKNLTEVIPILPDAPIDTGERHNFAGESRVFTFLCISCEMGYKAH</sequence>
<keyword evidence="2" id="KW-1185">Reference proteome</keyword>
<dbReference type="HOGENOM" id="CLU_3155373_0_0_10"/>
<name>W0F9F6_9BACT</name>
<dbReference type="STRING" id="929713.NIASO_18810"/>
<dbReference type="EMBL" id="CP007035">
    <property type="protein sequence ID" value="AHF18016.1"/>
    <property type="molecule type" value="Genomic_DNA"/>
</dbReference>
<organism evidence="1 2">
    <name type="scientific">Niabella soli DSM 19437</name>
    <dbReference type="NCBI Taxonomy" id="929713"/>
    <lineage>
        <taxon>Bacteria</taxon>
        <taxon>Pseudomonadati</taxon>
        <taxon>Bacteroidota</taxon>
        <taxon>Chitinophagia</taxon>
        <taxon>Chitinophagales</taxon>
        <taxon>Chitinophagaceae</taxon>
        <taxon>Niabella</taxon>
    </lineage>
</organism>
<gene>
    <name evidence="1" type="ORF">NIASO_18810</name>
</gene>
<reference evidence="1 2" key="1">
    <citation type="submission" date="2013-12" db="EMBL/GenBank/DDBJ databases">
        <authorList>
            <consortium name="DOE Joint Genome Institute"/>
            <person name="Eisen J."/>
            <person name="Huntemann M."/>
            <person name="Han J."/>
            <person name="Chen A."/>
            <person name="Kyrpides N."/>
            <person name="Mavromatis K."/>
            <person name="Markowitz V."/>
            <person name="Palaniappan K."/>
            <person name="Ivanova N."/>
            <person name="Schaumberg A."/>
            <person name="Pati A."/>
            <person name="Liolios K."/>
            <person name="Nordberg H.P."/>
            <person name="Cantor M.N."/>
            <person name="Hua S.X."/>
            <person name="Woyke T."/>
        </authorList>
    </citation>
    <scope>NUCLEOTIDE SEQUENCE [LARGE SCALE GENOMIC DNA]</scope>
    <source>
        <strain evidence="2">DSM 19437</strain>
    </source>
</reference>
<protein>
    <submittedName>
        <fullName evidence="1">Uncharacterized protein</fullName>
    </submittedName>
</protein>
<dbReference type="Proteomes" id="UP000003586">
    <property type="component" value="Chromosome"/>
</dbReference>